<dbReference type="Pfam" id="PF08512">
    <property type="entry name" value="Rttp106-like_middle"/>
    <property type="match status" value="1"/>
</dbReference>
<reference evidence="13" key="1">
    <citation type="submission" date="2013-07" db="EMBL/GenBank/DDBJ databases">
        <title>The Genome Sequence of Cryptococcus bestiolae CBS10118.</title>
        <authorList>
            <consortium name="The Broad Institute Genome Sequencing Platform"/>
            <person name="Cuomo C."/>
            <person name="Litvintseva A."/>
            <person name="Chen Y."/>
            <person name="Heitman J."/>
            <person name="Sun S."/>
            <person name="Springer D."/>
            <person name="Dromer F."/>
            <person name="Young S.K."/>
            <person name="Zeng Q."/>
            <person name="Gargeya S."/>
            <person name="Fitzgerald M."/>
            <person name="Abouelleil A."/>
            <person name="Alvarado L."/>
            <person name="Berlin A.M."/>
            <person name="Chapman S.B."/>
            <person name="Dewar J."/>
            <person name="Goldberg J."/>
            <person name="Griggs A."/>
            <person name="Gujja S."/>
            <person name="Hansen M."/>
            <person name="Howarth C."/>
            <person name="Imamovic A."/>
            <person name="Larimer J."/>
            <person name="McCowan C."/>
            <person name="Murphy C."/>
            <person name="Pearson M."/>
            <person name="Priest M."/>
            <person name="Roberts A."/>
            <person name="Saif S."/>
            <person name="Shea T."/>
            <person name="Sykes S."/>
            <person name="Wortman J."/>
            <person name="Nusbaum C."/>
            <person name="Birren B."/>
        </authorList>
    </citation>
    <scope>NUCLEOTIDE SEQUENCE [LARGE SCALE GENOMIC DNA]</scope>
    <source>
        <strain evidence="13">CBS 10118</strain>
    </source>
</reference>
<dbReference type="GO" id="GO:0035101">
    <property type="term" value="C:FACT complex"/>
    <property type="evidence" value="ECO:0007669"/>
    <property type="project" value="TreeGrafter"/>
</dbReference>
<evidence type="ECO:0000256" key="4">
    <source>
        <dbReference type="ARBA" id="ARBA00022763"/>
    </source>
</evidence>
<dbReference type="Gene3D" id="2.30.29.150">
    <property type="match status" value="1"/>
</dbReference>
<keyword evidence="7 10" id="KW-0234">DNA repair</keyword>
<dbReference type="GO" id="GO:0006260">
    <property type="term" value="P:DNA replication"/>
    <property type="evidence" value="ECO:0007669"/>
    <property type="project" value="UniProtKB-KW"/>
</dbReference>
<dbReference type="GO" id="GO:0042393">
    <property type="term" value="F:histone binding"/>
    <property type="evidence" value="ECO:0007669"/>
    <property type="project" value="TreeGrafter"/>
</dbReference>
<dbReference type="InterPro" id="IPR048993">
    <property type="entry name" value="SSRP1-like_PH1"/>
</dbReference>
<evidence type="ECO:0000256" key="7">
    <source>
        <dbReference type="ARBA" id="ARBA00023204"/>
    </source>
</evidence>
<dbReference type="GO" id="GO:0003677">
    <property type="term" value="F:DNA binding"/>
    <property type="evidence" value="ECO:0007669"/>
    <property type="project" value="InterPro"/>
</dbReference>
<gene>
    <name evidence="13" type="ORF">I302_01874</name>
    <name evidence="14" type="ORF">I302_103176</name>
</gene>
<dbReference type="InterPro" id="IPR035417">
    <property type="entry name" value="SSRP1/POB3_N"/>
</dbReference>
<evidence type="ECO:0000259" key="12">
    <source>
        <dbReference type="SMART" id="SM01287"/>
    </source>
</evidence>
<dbReference type="SUPFAM" id="SSF50729">
    <property type="entry name" value="PH domain-like"/>
    <property type="match status" value="1"/>
</dbReference>
<evidence type="ECO:0000313" key="15">
    <source>
        <dbReference type="Proteomes" id="UP000092730"/>
    </source>
</evidence>
<dbReference type="Gene3D" id="2.30.29.220">
    <property type="entry name" value="Structure-specific recognition protein (SSRP1)"/>
    <property type="match status" value="1"/>
</dbReference>
<reference evidence="14" key="4">
    <citation type="submission" date="2024-02" db="EMBL/GenBank/DDBJ databases">
        <title>Comparative genomics of Cryptococcus and Kwoniella reveals pathogenesis evolution and contrasting modes of karyotype evolution via chromosome fusion or intercentromeric recombination.</title>
        <authorList>
            <person name="Coelho M.A."/>
            <person name="David-Palma M."/>
            <person name="Shea T."/>
            <person name="Bowers K."/>
            <person name="McGinley-Smith S."/>
            <person name="Mohammad A.W."/>
            <person name="Gnirke A."/>
            <person name="Yurkov A.M."/>
            <person name="Nowrousian M."/>
            <person name="Sun S."/>
            <person name="Cuomo C.A."/>
            <person name="Heitman J."/>
        </authorList>
    </citation>
    <scope>NUCLEOTIDE SEQUENCE</scope>
    <source>
        <strain evidence="14">CBS 10118</strain>
    </source>
</reference>
<dbReference type="InterPro" id="IPR050454">
    <property type="entry name" value="RTT106/SSRP1_HistChap/FACT"/>
</dbReference>
<dbReference type="Pfam" id="PF03531">
    <property type="entry name" value="SSrecog"/>
    <property type="match status" value="1"/>
</dbReference>
<evidence type="ECO:0000313" key="13">
    <source>
        <dbReference type="EMBL" id="OCF27039.1"/>
    </source>
</evidence>
<evidence type="ECO:0000256" key="2">
    <source>
        <dbReference type="ARBA" id="ARBA00022454"/>
    </source>
</evidence>
<evidence type="ECO:0000256" key="6">
    <source>
        <dbReference type="ARBA" id="ARBA00023163"/>
    </source>
</evidence>
<feature type="compositionally biased region" description="Acidic residues" evidence="11">
    <location>
        <begin position="193"/>
        <end position="203"/>
    </location>
</feature>
<dbReference type="VEuPathDB" id="FungiDB:I302_01874"/>
<dbReference type="InterPro" id="IPR000969">
    <property type="entry name" value="SSRP1/POB3"/>
</dbReference>
<dbReference type="InterPro" id="IPR038167">
    <property type="entry name" value="SSRP1_sf"/>
</dbReference>
<dbReference type="Gene3D" id="2.30.29.30">
    <property type="entry name" value="Pleckstrin-homology domain (PH domain)/Phosphotyrosine-binding domain (PTB)"/>
    <property type="match status" value="2"/>
</dbReference>
<dbReference type="RefSeq" id="XP_019048109.1">
    <property type="nucleotide sequence ID" value="XM_019188547.1"/>
</dbReference>
<keyword evidence="8 10" id="KW-0539">Nucleus</keyword>
<keyword evidence="15" id="KW-1185">Reference proteome</keyword>
<organism evidence="13">
    <name type="scientific">Kwoniella bestiolae CBS 10118</name>
    <dbReference type="NCBI Taxonomy" id="1296100"/>
    <lineage>
        <taxon>Eukaryota</taxon>
        <taxon>Fungi</taxon>
        <taxon>Dikarya</taxon>
        <taxon>Basidiomycota</taxon>
        <taxon>Agaricomycotina</taxon>
        <taxon>Tremellomycetes</taxon>
        <taxon>Tremellales</taxon>
        <taxon>Cryptococcaceae</taxon>
        <taxon>Kwoniella</taxon>
    </lineage>
</organism>
<evidence type="ECO:0000256" key="10">
    <source>
        <dbReference type="RuleBase" id="RU364013"/>
    </source>
</evidence>
<feature type="compositionally biased region" description="Acidic residues" evidence="11">
    <location>
        <begin position="509"/>
        <end position="521"/>
    </location>
</feature>
<dbReference type="FunFam" id="2.30.29.150:FF:000001">
    <property type="entry name" value="Fact complex subunit ssrp1"/>
    <property type="match status" value="1"/>
</dbReference>
<evidence type="ECO:0000256" key="11">
    <source>
        <dbReference type="SAM" id="MobiDB-lite"/>
    </source>
</evidence>
<evidence type="ECO:0000256" key="3">
    <source>
        <dbReference type="ARBA" id="ARBA00022705"/>
    </source>
</evidence>
<protein>
    <recommendedName>
        <fullName evidence="10">FACT complex subunit POB3</fullName>
    </recommendedName>
</protein>
<dbReference type="Pfam" id="PF21103">
    <property type="entry name" value="PH1_SSRP1-like"/>
    <property type="match status" value="1"/>
</dbReference>
<feature type="region of interest" description="Disordered" evidence="11">
    <location>
        <begin position="471"/>
        <end position="584"/>
    </location>
</feature>
<comment type="function">
    <text evidence="9 10">Component of the FACT complex, a general chromatin factor that acts to reorganize nucleosomes. The FACT complex is involved in multiple processes that require DNA as a template such as mRNA elongation, DNA replication and DNA repair. During transcription elongation the FACT complex acts as a histone chaperone that both destabilizes and restores nucleosomal structure. It facilitates the passage of RNA polymerase II and transcription by promoting the dissociation of one histone H2A-H2B dimer from the nucleosome, then subsequently promotes the reestablishment of the nucleosome following the passage of RNA polymerase II.</text>
</comment>
<dbReference type="InterPro" id="IPR024954">
    <property type="entry name" value="SSRP1_DD"/>
</dbReference>
<reference evidence="13" key="3">
    <citation type="submission" date="2014-01" db="EMBL/GenBank/DDBJ databases">
        <title>Evolution of pathogenesis and genome organization in the Tremellales.</title>
        <authorList>
            <person name="Cuomo C."/>
            <person name="Litvintseva A."/>
            <person name="Heitman J."/>
            <person name="Chen Y."/>
            <person name="Sun S."/>
            <person name="Springer D."/>
            <person name="Dromer F."/>
            <person name="Young S."/>
            <person name="Zeng Q."/>
            <person name="Chapman S."/>
            <person name="Gujja S."/>
            <person name="Saif S."/>
            <person name="Birren B."/>
        </authorList>
    </citation>
    <scope>NUCLEOTIDE SEQUENCE</scope>
    <source>
        <strain evidence="13">CBS 10118</strain>
    </source>
</reference>
<dbReference type="Proteomes" id="UP000092730">
    <property type="component" value="Chromosome 2"/>
</dbReference>
<dbReference type="EMBL" id="CP144542">
    <property type="protein sequence ID" value="WVW81185.1"/>
    <property type="molecule type" value="Genomic_DNA"/>
</dbReference>
<dbReference type="GO" id="GO:0031491">
    <property type="term" value="F:nucleosome binding"/>
    <property type="evidence" value="ECO:0007669"/>
    <property type="project" value="TreeGrafter"/>
</dbReference>
<feature type="compositionally biased region" description="Low complexity" evidence="11">
    <location>
        <begin position="522"/>
        <end position="532"/>
    </location>
</feature>
<proteinExistence type="inferred from homology"/>
<dbReference type="SMART" id="SM01287">
    <property type="entry name" value="Rtt106"/>
    <property type="match status" value="1"/>
</dbReference>
<feature type="domain" description="Histone chaperone RTT106/FACT complex subunit SPT16-like middle" evidence="12">
    <location>
        <begin position="368"/>
        <end position="462"/>
    </location>
</feature>
<dbReference type="PRINTS" id="PR00887">
    <property type="entry name" value="SSRCOGNITION"/>
</dbReference>
<keyword evidence="5 10" id="KW-0805">Transcription regulation</keyword>
<dbReference type="OrthoDB" id="498543at2759"/>
<evidence type="ECO:0000313" key="14">
    <source>
        <dbReference type="EMBL" id="WVW81185.1"/>
    </source>
</evidence>
<keyword evidence="2 10" id="KW-0158">Chromosome</keyword>
<evidence type="ECO:0000256" key="1">
    <source>
        <dbReference type="ARBA" id="ARBA00010060"/>
    </source>
</evidence>
<feature type="region of interest" description="Disordered" evidence="11">
    <location>
        <begin position="183"/>
        <end position="203"/>
    </location>
</feature>
<dbReference type="AlphaFoldDB" id="A0A1B9G7N2"/>
<dbReference type="InterPro" id="IPR011993">
    <property type="entry name" value="PH-like_dom_sf"/>
</dbReference>
<keyword evidence="4 10" id="KW-0227">DNA damage</keyword>
<dbReference type="Pfam" id="PF17292">
    <property type="entry name" value="POB3_N"/>
    <property type="match status" value="1"/>
</dbReference>
<dbReference type="STRING" id="1296100.A0A1B9G7N2"/>
<feature type="compositionally biased region" description="Basic residues" evidence="11">
    <location>
        <begin position="494"/>
        <end position="505"/>
    </location>
</feature>
<sequence length="584" mass="65115">MSTVTFENIFHGDGPDIGKLRFNAAGFGWKTYTSEDTPTTYNGHDVRHATWLRVARNFQLRLAMRQAEKPRITFDGFKRDDHDKVKRTLDEYFNIKMETRDTSLKGWNWGKAQVQGNDITFQIQGKTTFEIPLSTVGNSNIAGKNEVALEFNPPPPFPHDPKDLSKRVPDELVEMRFYIPGKSMKSKGSDAGSDGEETDLDEDGNEVSAADAFHNMIKEKADIGAVVGDSIVVFEDILVLTPRGRFSLEFYPDSLRLLGKSTDYRVPFTSIHRIFLLPKLDDLHVQLVLGLDPPIRQGATRYPFLVAQWPKDEEVDAELNLSDEELAKYPDLQRKYEAPTFQVISRVLKALTGKKVTPPGTFRTAQGLNGLKANVKAVQGELYFLEKGLIFIAKQPILIDFSKTESISFSRVGGGIASAKTFDMRVVSKTEVADHVFTAISKEEVQPISAFLKQKNIKLLNEMEETVMDIDEPLSDEDEEMESIASEDEDSGKKGKKNDKGKKAKPAVQDDDDESDDEDFQSESSDGGSPSESDSDDEDSGMASDASDPMMEELQRKQAKRAKKESGNSSDAEKPKAKKAKKGD</sequence>
<feature type="compositionally biased region" description="Acidic residues" evidence="11">
    <location>
        <begin position="471"/>
        <end position="490"/>
    </location>
</feature>
<dbReference type="PANTHER" id="PTHR45849">
    <property type="entry name" value="FACT COMPLEX SUBUNIT SSRP1"/>
    <property type="match status" value="1"/>
</dbReference>
<evidence type="ECO:0000256" key="5">
    <source>
        <dbReference type="ARBA" id="ARBA00023015"/>
    </source>
</evidence>
<reference evidence="14" key="2">
    <citation type="submission" date="2013-07" db="EMBL/GenBank/DDBJ databases">
        <authorList>
            <consortium name="The Broad Institute Genome Sequencing Platform"/>
            <person name="Cuomo C."/>
            <person name="Litvintseva A."/>
            <person name="Chen Y."/>
            <person name="Heitman J."/>
            <person name="Sun S."/>
            <person name="Springer D."/>
            <person name="Dromer F."/>
            <person name="Young S.K."/>
            <person name="Zeng Q."/>
            <person name="Gargeya S."/>
            <person name="Fitzgerald M."/>
            <person name="Abouelleil A."/>
            <person name="Alvarado L."/>
            <person name="Berlin A.M."/>
            <person name="Chapman S.B."/>
            <person name="Dewar J."/>
            <person name="Goldberg J."/>
            <person name="Griggs A."/>
            <person name="Gujja S."/>
            <person name="Hansen M."/>
            <person name="Howarth C."/>
            <person name="Imamovic A."/>
            <person name="Larimer J."/>
            <person name="McCowan C."/>
            <person name="Murphy C."/>
            <person name="Pearson M."/>
            <person name="Priest M."/>
            <person name="Roberts A."/>
            <person name="Saif S."/>
            <person name="Shea T."/>
            <person name="Sykes S."/>
            <person name="Wortman J."/>
            <person name="Nusbaum C."/>
            <person name="Birren B."/>
        </authorList>
    </citation>
    <scope>NUCLEOTIDE SEQUENCE</scope>
    <source>
        <strain evidence="14">CBS 10118</strain>
    </source>
</reference>
<dbReference type="GeneID" id="30206273"/>
<dbReference type="PANTHER" id="PTHR45849:SF1">
    <property type="entry name" value="FACT COMPLEX SUBUNIT SSRP1"/>
    <property type="match status" value="1"/>
</dbReference>
<name>A0A1B9G7N2_9TREE</name>
<dbReference type="CDD" id="cd13230">
    <property type="entry name" value="PH1_SSRP1-like"/>
    <property type="match status" value="1"/>
</dbReference>
<dbReference type="GO" id="GO:0006281">
    <property type="term" value="P:DNA repair"/>
    <property type="evidence" value="ECO:0007669"/>
    <property type="project" value="UniProtKB-KW"/>
</dbReference>
<dbReference type="CDD" id="cd13231">
    <property type="entry name" value="PH2_SSRP1-like"/>
    <property type="match status" value="1"/>
</dbReference>
<dbReference type="InterPro" id="IPR013719">
    <property type="entry name" value="RTT106/SPT16-like_middle_dom"/>
</dbReference>
<evidence type="ECO:0000256" key="8">
    <source>
        <dbReference type="ARBA" id="ARBA00023242"/>
    </source>
</evidence>
<dbReference type="KEGG" id="kbi:30206273"/>
<accession>A0A1B9G7N2</accession>
<comment type="similarity">
    <text evidence="1 10">Belongs to the SSRP1 family.</text>
</comment>
<evidence type="ECO:0000256" key="9">
    <source>
        <dbReference type="ARBA" id="ARBA00025370"/>
    </source>
</evidence>
<dbReference type="EMBL" id="KI894019">
    <property type="protein sequence ID" value="OCF27039.1"/>
    <property type="molecule type" value="Genomic_DNA"/>
</dbReference>
<keyword evidence="6 10" id="KW-0804">Transcription</keyword>
<comment type="subcellular location">
    <subcellularLocation>
        <location evidence="10">Nucleus</location>
    </subcellularLocation>
    <subcellularLocation>
        <location evidence="10">Chromosome</location>
    </subcellularLocation>
</comment>
<keyword evidence="3 10" id="KW-0235">DNA replication</keyword>